<name>A0A6S7J7Y2_PARCT</name>
<reference evidence="11" key="1">
    <citation type="submission" date="2020-04" db="EMBL/GenBank/DDBJ databases">
        <authorList>
            <person name="Alioto T."/>
            <person name="Alioto T."/>
            <person name="Gomez Garrido J."/>
        </authorList>
    </citation>
    <scope>NUCLEOTIDE SEQUENCE</scope>
    <source>
        <strain evidence="11">A484AB</strain>
    </source>
</reference>
<evidence type="ECO:0000256" key="6">
    <source>
        <dbReference type="ARBA" id="ARBA00022989"/>
    </source>
</evidence>
<dbReference type="PANTHER" id="PTHR12869:SF0">
    <property type="entry name" value="BOS COMPLEX SUBUNIT TMEM147"/>
    <property type="match status" value="1"/>
</dbReference>
<dbReference type="Pfam" id="PF09767">
    <property type="entry name" value="DUF2053"/>
    <property type="match status" value="1"/>
</dbReference>
<protein>
    <recommendedName>
        <fullName evidence="9">BOS complex subunit TMEM147</fullName>
    </recommendedName>
    <alternativeName>
        <fullName evidence="10">Transmembrane protein 147</fullName>
    </alternativeName>
</protein>
<dbReference type="InterPro" id="IPR019164">
    <property type="entry name" value="TMEM147"/>
</dbReference>
<evidence type="ECO:0000256" key="5">
    <source>
        <dbReference type="ARBA" id="ARBA00022824"/>
    </source>
</evidence>
<evidence type="ECO:0000256" key="2">
    <source>
        <dbReference type="ARBA" id="ARBA00004651"/>
    </source>
</evidence>
<sequence>MTKLLPLWVGARGIEFDWKYMQMSFDANIALIHHIATATLVWLWSRHDLQRSFLPVLGTFMALSCFKPLIIE</sequence>
<keyword evidence="4 11" id="KW-0812">Transmembrane</keyword>
<keyword evidence="6" id="KW-1133">Transmembrane helix</keyword>
<dbReference type="OrthoDB" id="9993532at2759"/>
<evidence type="ECO:0000256" key="8">
    <source>
        <dbReference type="ARBA" id="ARBA00034739"/>
    </source>
</evidence>
<evidence type="ECO:0000313" key="12">
    <source>
        <dbReference type="Proteomes" id="UP001152795"/>
    </source>
</evidence>
<dbReference type="EMBL" id="CACRXK020014312">
    <property type="protein sequence ID" value="CAB4026627.1"/>
    <property type="molecule type" value="Genomic_DNA"/>
</dbReference>
<organism evidence="11 12">
    <name type="scientific">Paramuricea clavata</name>
    <name type="common">Red gorgonian</name>
    <name type="synonym">Violescent sea-whip</name>
    <dbReference type="NCBI Taxonomy" id="317549"/>
    <lineage>
        <taxon>Eukaryota</taxon>
        <taxon>Metazoa</taxon>
        <taxon>Cnidaria</taxon>
        <taxon>Anthozoa</taxon>
        <taxon>Octocorallia</taxon>
        <taxon>Malacalcyonacea</taxon>
        <taxon>Plexauridae</taxon>
        <taxon>Paramuricea</taxon>
    </lineage>
</organism>
<evidence type="ECO:0000256" key="3">
    <source>
        <dbReference type="ARBA" id="ARBA00022475"/>
    </source>
</evidence>
<keyword evidence="3" id="KW-1003">Cell membrane</keyword>
<dbReference type="GO" id="GO:0005886">
    <property type="term" value="C:plasma membrane"/>
    <property type="evidence" value="ECO:0007669"/>
    <property type="project" value="UniProtKB-SubCell"/>
</dbReference>
<gene>
    <name evidence="11" type="ORF">PACLA_8A085139</name>
</gene>
<dbReference type="AlphaFoldDB" id="A0A6S7J7Y2"/>
<comment type="caution">
    <text evidence="11">The sequence shown here is derived from an EMBL/GenBank/DDBJ whole genome shotgun (WGS) entry which is preliminary data.</text>
</comment>
<accession>A0A6S7J7Y2</accession>
<comment type="similarity">
    <text evidence="8">Belongs to the TMEM147 family.</text>
</comment>
<evidence type="ECO:0000256" key="7">
    <source>
        <dbReference type="ARBA" id="ARBA00023136"/>
    </source>
</evidence>
<evidence type="ECO:0000313" key="11">
    <source>
        <dbReference type="EMBL" id="CAB4026627.1"/>
    </source>
</evidence>
<dbReference type="Proteomes" id="UP001152795">
    <property type="component" value="Unassembled WGS sequence"/>
</dbReference>
<evidence type="ECO:0000256" key="9">
    <source>
        <dbReference type="ARBA" id="ARBA00034846"/>
    </source>
</evidence>
<comment type="subcellular location">
    <subcellularLocation>
        <location evidence="2">Cell membrane</location>
        <topology evidence="2">Multi-pass membrane protein</topology>
    </subcellularLocation>
    <subcellularLocation>
        <location evidence="1">Endoplasmic reticulum membrane</location>
        <topology evidence="1">Multi-pass membrane protein</topology>
    </subcellularLocation>
</comment>
<evidence type="ECO:0000256" key="10">
    <source>
        <dbReference type="ARBA" id="ARBA00034899"/>
    </source>
</evidence>
<dbReference type="PANTHER" id="PTHR12869">
    <property type="entry name" value="SMALL SEVEN TRANSMEMBRANE DOMAIN-CONTAINING PROTEIN"/>
    <property type="match status" value="1"/>
</dbReference>
<proteinExistence type="inferred from homology"/>
<evidence type="ECO:0000256" key="1">
    <source>
        <dbReference type="ARBA" id="ARBA00004477"/>
    </source>
</evidence>
<evidence type="ECO:0000256" key="4">
    <source>
        <dbReference type="ARBA" id="ARBA00022692"/>
    </source>
</evidence>
<dbReference type="GO" id="GO:0005789">
    <property type="term" value="C:endoplasmic reticulum membrane"/>
    <property type="evidence" value="ECO:0007669"/>
    <property type="project" value="UniProtKB-SubCell"/>
</dbReference>
<keyword evidence="12" id="KW-1185">Reference proteome</keyword>
<keyword evidence="5" id="KW-0256">Endoplasmic reticulum</keyword>
<keyword evidence="7" id="KW-0472">Membrane</keyword>